<organism evidence="1">
    <name type="scientific">Caulobacter phage BL57</name>
    <dbReference type="NCBI Taxonomy" id="3348355"/>
    <lineage>
        <taxon>Viruses</taxon>
    </lineage>
</organism>
<sequence length="81" mass="8680">MPPLPPQGMPNNMPFGREGFPQVEKIDAVRNIVHFASGGQAPITSYLHRGEEVGNPLAADVIVCGPYGGKWLVIPVSEDVL</sequence>
<proteinExistence type="predicted"/>
<gene>
    <name evidence="1" type="ORF">BL57_055</name>
</gene>
<dbReference type="EMBL" id="PQ287320">
    <property type="protein sequence ID" value="XHV10527.1"/>
    <property type="molecule type" value="Genomic_DNA"/>
</dbReference>
<accession>A0AB74UFY9</accession>
<evidence type="ECO:0000313" key="1">
    <source>
        <dbReference type="EMBL" id="XHV10527.1"/>
    </source>
</evidence>
<reference evidence="1" key="1">
    <citation type="submission" date="2024-10" db="EMBL/GenBank/DDBJ databases">
        <title>Genetic diversity among independent isolates of the Dolichocephalovirinae subfamily.</title>
        <authorList>
            <person name="Ely B."/>
            <person name="Thomas Q."/>
            <person name="Mohammadi T."/>
        </authorList>
    </citation>
    <scope>NUCLEOTIDE SEQUENCE</scope>
</reference>
<protein>
    <submittedName>
        <fullName evidence="1">Uncharacterized protein</fullName>
    </submittedName>
</protein>
<name>A0AB74UFY9_9VIRU</name>